<evidence type="ECO:0000259" key="2">
    <source>
        <dbReference type="Pfam" id="PF16059"/>
    </source>
</evidence>
<dbReference type="EMBL" id="GL732552">
    <property type="protein sequence ID" value="EFX79357.1"/>
    <property type="molecule type" value="Genomic_DNA"/>
</dbReference>
<dbReference type="OrthoDB" id="6361053at2759"/>
<dbReference type="HOGENOM" id="CLU_357987_0_0_1"/>
<dbReference type="GO" id="GO:0000785">
    <property type="term" value="C:chromatin"/>
    <property type="evidence" value="ECO:0000318"/>
    <property type="project" value="GO_Central"/>
</dbReference>
<dbReference type="GO" id="GO:0006357">
    <property type="term" value="P:regulation of transcription by RNA polymerase II"/>
    <property type="evidence" value="ECO:0000318"/>
    <property type="project" value="GO_Central"/>
</dbReference>
<dbReference type="InterPro" id="IPR032060">
    <property type="entry name" value="MGA_dom"/>
</dbReference>
<dbReference type="GO" id="GO:0000978">
    <property type="term" value="F:RNA polymerase II cis-regulatory region sequence-specific DNA binding"/>
    <property type="evidence" value="ECO:0000318"/>
    <property type="project" value="GO_Central"/>
</dbReference>
<keyword evidence="4" id="KW-1185">Reference proteome</keyword>
<feature type="region of interest" description="Disordered" evidence="1">
    <location>
        <begin position="158"/>
        <end position="179"/>
    </location>
</feature>
<evidence type="ECO:0000256" key="1">
    <source>
        <dbReference type="SAM" id="MobiDB-lite"/>
    </source>
</evidence>
<feature type="domain" description="MGA conserved" evidence="2">
    <location>
        <begin position="25"/>
        <end position="74"/>
    </location>
</feature>
<feature type="compositionally biased region" description="Basic and acidic residues" evidence="1">
    <location>
        <begin position="165"/>
        <end position="179"/>
    </location>
</feature>
<feature type="compositionally biased region" description="Polar residues" evidence="1">
    <location>
        <begin position="401"/>
        <end position="427"/>
    </location>
</feature>
<dbReference type="KEGG" id="dpx:DAPPUDRAFT_319661"/>
<protein>
    <recommendedName>
        <fullName evidence="2">MGA conserved domain-containing protein</fullName>
    </recommendedName>
</protein>
<evidence type="ECO:0000313" key="3">
    <source>
        <dbReference type="EMBL" id="EFX79357.1"/>
    </source>
</evidence>
<organism evidence="3 4">
    <name type="scientific">Daphnia pulex</name>
    <name type="common">Water flea</name>
    <dbReference type="NCBI Taxonomy" id="6669"/>
    <lineage>
        <taxon>Eukaryota</taxon>
        <taxon>Metazoa</taxon>
        <taxon>Ecdysozoa</taxon>
        <taxon>Arthropoda</taxon>
        <taxon>Crustacea</taxon>
        <taxon>Branchiopoda</taxon>
        <taxon>Diplostraca</taxon>
        <taxon>Cladocera</taxon>
        <taxon>Anomopoda</taxon>
        <taxon>Daphniidae</taxon>
        <taxon>Daphnia</taxon>
    </lineage>
</organism>
<dbReference type="Pfam" id="PF16059">
    <property type="entry name" value="MGA_dom"/>
    <property type="match status" value="2"/>
</dbReference>
<dbReference type="AlphaFoldDB" id="E9GMF2"/>
<feature type="domain" description="MGA conserved" evidence="2">
    <location>
        <begin position="552"/>
        <end position="593"/>
    </location>
</feature>
<dbReference type="GO" id="GO:0005634">
    <property type="term" value="C:nucleus"/>
    <property type="evidence" value="ECO:0000318"/>
    <property type="project" value="GO_Central"/>
</dbReference>
<gene>
    <name evidence="3" type="ORF">DAPPUDRAFT_319661</name>
</gene>
<dbReference type="GO" id="GO:0000981">
    <property type="term" value="F:DNA-binding transcription factor activity, RNA polymerase II-specific"/>
    <property type="evidence" value="ECO:0000318"/>
    <property type="project" value="GO_Central"/>
</dbReference>
<reference evidence="3 4" key="1">
    <citation type="journal article" date="2011" name="Science">
        <title>The ecoresponsive genome of Daphnia pulex.</title>
        <authorList>
            <person name="Colbourne J.K."/>
            <person name="Pfrender M.E."/>
            <person name="Gilbert D."/>
            <person name="Thomas W.K."/>
            <person name="Tucker A."/>
            <person name="Oakley T.H."/>
            <person name="Tokishita S."/>
            <person name="Aerts A."/>
            <person name="Arnold G.J."/>
            <person name="Basu M.K."/>
            <person name="Bauer D.J."/>
            <person name="Caceres C.E."/>
            <person name="Carmel L."/>
            <person name="Casola C."/>
            <person name="Choi J.H."/>
            <person name="Detter J.C."/>
            <person name="Dong Q."/>
            <person name="Dusheyko S."/>
            <person name="Eads B.D."/>
            <person name="Frohlich T."/>
            <person name="Geiler-Samerotte K.A."/>
            <person name="Gerlach D."/>
            <person name="Hatcher P."/>
            <person name="Jogdeo S."/>
            <person name="Krijgsveld J."/>
            <person name="Kriventseva E.V."/>
            <person name="Kultz D."/>
            <person name="Laforsch C."/>
            <person name="Lindquist E."/>
            <person name="Lopez J."/>
            <person name="Manak J.R."/>
            <person name="Muller J."/>
            <person name="Pangilinan J."/>
            <person name="Patwardhan R.P."/>
            <person name="Pitluck S."/>
            <person name="Pritham E.J."/>
            <person name="Rechtsteiner A."/>
            <person name="Rho M."/>
            <person name="Rogozin I.B."/>
            <person name="Sakarya O."/>
            <person name="Salamov A."/>
            <person name="Schaack S."/>
            <person name="Shapiro H."/>
            <person name="Shiga Y."/>
            <person name="Skalitzky C."/>
            <person name="Smith Z."/>
            <person name="Souvorov A."/>
            <person name="Sung W."/>
            <person name="Tang Z."/>
            <person name="Tsuchiya D."/>
            <person name="Tu H."/>
            <person name="Vos H."/>
            <person name="Wang M."/>
            <person name="Wolf Y.I."/>
            <person name="Yamagata H."/>
            <person name="Yamada T."/>
            <person name="Ye Y."/>
            <person name="Shaw J.R."/>
            <person name="Andrews J."/>
            <person name="Crease T.J."/>
            <person name="Tang H."/>
            <person name="Lucas S.M."/>
            <person name="Robertson H.M."/>
            <person name="Bork P."/>
            <person name="Koonin E.V."/>
            <person name="Zdobnov E.M."/>
            <person name="Grigoriev I.V."/>
            <person name="Lynch M."/>
            <person name="Boore J.L."/>
        </authorList>
    </citation>
    <scope>NUCLEOTIDE SEQUENCE [LARGE SCALE GENOMIC DNA]</scope>
</reference>
<sequence>MDASLFVLSAEPYYEDYSVPYPHNKRRLTDECKKRFCTMGCICDSLNSTRPFYEHCNHPECMFYLVCSYKHNLRYRDSSSPTERYDSREFNKFSENDLLKQLSSIKEEIYFKTDLIDRLVSELNEKQLEIDNLKKQLMGKSIFRSNITLRPSPLQSEASATVKKVKAEEDKKGKMKERPKVEIKNEAEGRRAKAKVEVKDAKVKISHAHADGLHANSFPFDERFLNRLAENTTCSMFVRQLMRHTFTFDFLATTNCSSMNDEHMAAIIDATMKRFKFYHRNNGELVHVTPELVKKEDLPPVLSLYSEVSVDDLESNCSSPPDLTASVPYGSLESDELDIDICIADAKKALAKIVSKNEVSLQEVNKARLDSYSIVECDKIDGKMFHSFVTMDDLEMFATGRATNRGGNPSNSQSDPSEKSNQVSTSTAGLTCIKTRIGRDIEKSRTLSNNKIRVFTIDEYDDFDETTSKEKETSSSESDLEFIVIEDHNVKPGEHTEKVTTMQDPDGLMNIDEKISPDKRDASFVILPEETYYEDYEVPGLLKQPGFQSVVECGNRFCIMGCVCSSLHLLKPRSQRCLHMECMFDHACIIKSKSTPSTPTKNKDNKDDSLVDLLSQNLLMKSEIKLQKDINHELGVRLLQRESEIEKFKKQFATIENRKNINVMKKDELMMHGRRVQDGHYVDSFPFKESMLDSLAKNTTVSIFIRLLMRKMYTPEYLSSKTMRNMKKEHMAAITEAAKERFSIYRGRQGHESNLTEEKIKLVIVSEFSFNQQKEKRKNISWS</sequence>
<accession>E9GMF2</accession>
<dbReference type="InParanoid" id="E9GMF2"/>
<dbReference type="Proteomes" id="UP000000305">
    <property type="component" value="Unassembled WGS sequence"/>
</dbReference>
<dbReference type="GO" id="GO:0001708">
    <property type="term" value="P:cell fate specification"/>
    <property type="evidence" value="ECO:0000318"/>
    <property type="project" value="GO_Central"/>
</dbReference>
<proteinExistence type="predicted"/>
<name>E9GMF2_DAPPU</name>
<feature type="region of interest" description="Disordered" evidence="1">
    <location>
        <begin position="400"/>
        <end position="427"/>
    </location>
</feature>
<evidence type="ECO:0000313" key="4">
    <source>
        <dbReference type="Proteomes" id="UP000000305"/>
    </source>
</evidence>